<dbReference type="Proteomes" id="UP000186808">
    <property type="component" value="Unassembled WGS sequence"/>
</dbReference>
<feature type="transmembrane region" description="Helical" evidence="1">
    <location>
        <begin position="112"/>
        <end position="131"/>
    </location>
</feature>
<dbReference type="AlphaFoldDB" id="A0A377GJV8"/>
<sequence>MSDNFCANSRIEFANTLRGLAALSVVISHYLSTFWYKRDSIAHLIHAPLLSPETHAIPPYIMWLNIFPLFDWGSYGVGLFFIISGFVIPFSLQRINAMGFFINRLFRIIPTYMVGFSITLLALFLCGKYFFAAWPYTSQEVLIHYIPGVRDILGSRNIDIIIWTLEIEMKFYLMVALSIAWFRSYSLNVFLIPTALFLLSCYMSHMIPVWAMNHLVAFIHAEIYMMSSPYIIFMFIGVVFHYLFCQKISSDVGYLIISVLFFMFCIAWWAGPYSDNLILAWSYALSLLTFMFAYIFPHLFKANPIFNFLADISYPLYITHSIMGYIILRIMLDMNFKIGFSLSAVIITSVLISWFLHSLIERPSQTLGKKLAQKLSFSTPALLILIKNSIKSLRLQLSKN</sequence>
<keyword evidence="4" id="KW-0808">Transferase</keyword>
<feature type="transmembrane region" description="Helical" evidence="1">
    <location>
        <begin position="189"/>
        <end position="211"/>
    </location>
</feature>
<evidence type="ECO:0000313" key="5">
    <source>
        <dbReference type="Proteomes" id="UP000186808"/>
    </source>
</evidence>
<feature type="transmembrane region" description="Helical" evidence="1">
    <location>
        <begin position="252"/>
        <end position="271"/>
    </location>
</feature>
<dbReference type="PANTHER" id="PTHR23028">
    <property type="entry name" value="ACETYLTRANSFERASE"/>
    <property type="match status" value="1"/>
</dbReference>
<dbReference type="Pfam" id="PF01757">
    <property type="entry name" value="Acyl_transf_3"/>
    <property type="match status" value="1"/>
</dbReference>
<dbReference type="GO" id="GO:0016747">
    <property type="term" value="F:acyltransferase activity, transferring groups other than amino-acyl groups"/>
    <property type="evidence" value="ECO:0007669"/>
    <property type="project" value="InterPro"/>
</dbReference>
<evidence type="ECO:0000259" key="2">
    <source>
        <dbReference type="Pfam" id="PF01757"/>
    </source>
</evidence>
<dbReference type="InterPro" id="IPR050879">
    <property type="entry name" value="Acyltransferase_3"/>
</dbReference>
<keyword evidence="5" id="KW-1185">Reference proteome</keyword>
<name>A0A377GJV8_9GAMM</name>
<reference evidence="3 5" key="1">
    <citation type="submission" date="2017-01" db="EMBL/GenBank/DDBJ databases">
        <authorList>
            <person name="Varghese N."/>
            <person name="Submissions S."/>
        </authorList>
    </citation>
    <scope>NUCLEOTIDE SEQUENCE [LARGE SCALE GENOMIC DNA]</scope>
    <source>
        <strain evidence="3 5">ATCC 33342</strain>
    </source>
</reference>
<keyword evidence="1" id="KW-0472">Membrane</keyword>
<dbReference type="InterPro" id="IPR002656">
    <property type="entry name" value="Acyl_transf_3_dom"/>
</dbReference>
<feature type="transmembrane region" description="Helical" evidence="1">
    <location>
        <begin position="338"/>
        <end position="360"/>
    </location>
</feature>
<keyword evidence="1" id="KW-1133">Transmembrane helix</keyword>
<protein>
    <submittedName>
        <fullName evidence="4">Acyltransferase family</fullName>
    </submittedName>
    <submittedName>
        <fullName evidence="3">Peptidoglycan/LPS O-acetylase OafA/YrhL, contains acyltransferase and SGNH-hydrolase domains</fullName>
    </submittedName>
</protein>
<accession>A0A377GJV8</accession>
<feature type="transmembrane region" description="Helical" evidence="1">
    <location>
        <begin position="277"/>
        <end position="296"/>
    </location>
</feature>
<dbReference type="Proteomes" id="UP000254374">
    <property type="component" value="Unassembled WGS sequence"/>
</dbReference>
<evidence type="ECO:0000313" key="4">
    <source>
        <dbReference type="EMBL" id="STO24815.1"/>
    </source>
</evidence>
<dbReference type="OrthoDB" id="9767863at2"/>
<proteinExistence type="predicted"/>
<evidence type="ECO:0000256" key="1">
    <source>
        <dbReference type="SAM" id="Phobius"/>
    </source>
</evidence>
<dbReference type="EMBL" id="UGGV01000001">
    <property type="protein sequence ID" value="STO24815.1"/>
    <property type="molecule type" value="Genomic_DNA"/>
</dbReference>
<feature type="domain" description="Acyltransferase 3" evidence="2">
    <location>
        <begin position="14"/>
        <end position="356"/>
    </location>
</feature>
<evidence type="ECO:0000313" key="6">
    <source>
        <dbReference type="Proteomes" id="UP000254374"/>
    </source>
</evidence>
<feature type="transmembrane region" description="Helical" evidence="1">
    <location>
        <begin position="308"/>
        <end position="332"/>
    </location>
</feature>
<evidence type="ECO:0000313" key="3">
    <source>
        <dbReference type="EMBL" id="SIR48964.1"/>
    </source>
</evidence>
<keyword evidence="4" id="KW-0012">Acyltransferase</keyword>
<reference evidence="4 6" key="2">
    <citation type="submission" date="2018-06" db="EMBL/GenBank/DDBJ databases">
        <authorList>
            <consortium name="Pathogen Informatics"/>
            <person name="Doyle S."/>
        </authorList>
    </citation>
    <scope>NUCLEOTIDE SEQUENCE [LARGE SCALE GENOMIC DNA]</scope>
    <source>
        <strain evidence="4 6">NCTC11401</strain>
    </source>
</reference>
<dbReference type="RefSeq" id="WP_058469126.1">
    <property type="nucleotide sequence ID" value="NZ_CAAAIX010000034.1"/>
</dbReference>
<gene>
    <name evidence="4" type="ORF">NCTC11401_01633</name>
    <name evidence="3" type="ORF">SAMN05421777_11377</name>
</gene>
<dbReference type="STRING" id="464.Lgor_2803"/>
<organism evidence="4 6">
    <name type="scientific">Fluoribacter gormanii</name>
    <dbReference type="NCBI Taxonomy" id="464"/>
    <lineage>
        <taxon>Bacteria</taxon>
        <taxon>Pseudomonadati</taxon>
        <taxon>Pseudomonadota</taxon>
        <taxon>Gammaproteobacteria</taxon>
        <taxon>Legionellales</taxon>
        <taxon>Legionellaceae</taxon>
        <taxon>Fluoribacter</taxon>
    </lineage>
</organism>
<keyword evidence="1" id="KW-0812">Transmembrane</keyword>
<feature type="transmembrane region" description="Helical" evidence="1">
    <location>
        <begin position="223"/>
        <end position="245"/>
    </location>
</feature>
<feature type="transmembrane region" description="Helical" evidence="1">
    <location>
        <begin position="160"/>
        <end position="182"/>
    </location>
</feature>
<feature type="transmembrane region" description="Helical" evidence="1">
    <location>
        <begin position="72"/>
        <end position="92"/>
    </location>
</feature>
<dbReference type="EMBL" id="FTNL01000013">
    <property type="protein sequence ID" value="SIR48964.1"/>
    <property type="molecule type" value="Genomic_DNA"/>
</dbReference>